<sequence>EDYNFSHAGDVNHDEMIRDVVPEPNAEVFNQEIPAVPIMPPAVEEVVPEQVNEEPVQPIVPIQEPVIIPERIPRSRDVSSQGRVASRTSSRIKKPTVKLTVDPSKKSYKALKIEMFNSMIESLNNEDHANDDKDL</sequence>
<evidence type="ECO:0000256" key="1">
    <source>
        <dbReference type="SAM" id="MobiDB-lite"/>
    </source>
</evidence>
<protein>
    <submittedName>
        <fullName evidence="2">Uncharacterized protein</fullName>
    </submittedName>
</protein>
<reference evidence="2" key="1">
    <citation type="submission" date="2021-06" db="EMBL/GenBank/DDBJ databases">
        <authorList>
            <person name="Hodson N. C."/>
            <person name="Mongue J. A."/>
            <person name="Jaron S. K."/>
        </authorList>
    </citation>
    <scope>NUCLEOTIDE SEQUENCE</scope>
</reference>
<evidence type="ECO:0000313" key="3">
    <source>
        <dbReference type="Proteomes" id="UP000708208"/>
    </source>
</evidence>
<feature type="region of interest" description="Disordered" evidence="1">
    <location>
        <begin position="71"/>
        <end position="98"/>
    </location>
</feature>
<dbReference type="Proteomes" id="UP000708208">
    <property type="component" value="Unassembled WGS sequence"/>
</dbReference>
<dbReference type="EMBL" id="CAJVCH010536242">
    <property type="protein sequence ID" value="CAG7825428.1"/>
    <property type="molecule type" value="Genomic_DNA"/>
</dbReference>
<proteinExistence type="predicted"/>
<organism evidence="2 3">
    <name type="scientific">Allacma fusca</name>
    <dbReference type="NCBI Taxonomy" id="39272"/>
    <lineage>
        <taxon>Eukaryota</taxon>
        <taxon>Metazoa</taxon>
        <taxon>Ecdysozoa</taxon>
        <taxon>Arthropoda</taxon>
        <taxon>Hexapoda</taxon>
        <taxon>Collembola</taxon>
        <taxon>Symphypleona</taxon>
        <taxon>Sminthuridae</taxon>
        <taxon>Allacma</taxon>
    </lineage>
</organism>
<gene>
    <name evidence="2" type="ORF">AFUS01_LOCUS35537</name>
</gene>
<feature type="non-terminal residue" evidence="2">
    <location>
        <position position="1"/>
    </location>
</feature>
<dbReference type="AlphaFoldDB" id="A0A8J2L301"/>
<comment type="caution">
    <text evidence="2">The sequence shown here is derived from an EMBL/GenBank/DDBJ whole genome shotgun (WGS) entry which is preliminary data.</text>
</comment>
<accession>A0A8J2L301</accession>
<keyword evidence="3" id="KW-1185">Reference proteome</keyword>
<name>A0A8J2L301_9HEXA</name>
<evidence type="ECO:0000313" key="2">
    <source>
        <dbReference type="EMBL" id="CAG7825428.1"/>
    </source>
</evidence>
<feature type="compositionally biased region" description="Polar residues" evidence="1">
    <location>
        <begin position="78"/>
        <end position="89"/>
    </location>
</feature>